<feature type="binding site" evidence="4">
    <location>
        <position position="193"/>
    </location>
    <ligand>
        <name>S-adenosyl-L-methionine</name>
        <dbReference type="ChEBI" id="CHEBI:59789"/>
    </ligand>
</feature>
<protein>
    <submittedName>
        <fullName evidence="5">Uncharacterized protein</fullName>
    </submittedName>
</protein>
<evidence type="ECO:0000256" key="2">
    <source>
        <dbReference type="ARBA" id="ARBA00022679"/>
    </source>
</evidence>
<comment type="caution">
    <text evidence="5">The sequence shown here is derived from an EMBL/GenBank/DDBJ whole genome shotgun (WGS) entry which is preliminary data.</text>
</comment>
<accession>A0A9R1UI28</accession>
<dbReference type="PANTHER" id="PTHR11061">
    <property type="entry name" value="RNA M5U METHYLTRANSFERASE"/>
    <property type="match status" value="1"/>
</dbReference>
<dbReference type="InterPro" id="IPR029063">
    <property type="entry name" value="SAM-dependent_MTases_sf"/>
</dbReference>
<evidence type="ECO:0000313" key="6">
    <source>
        <dbReference type="Proteomes" id="UP000235145"/>
    </source>
</evidence>
<comment type="similarity">
    <text evidence="4">Belongs to the class I-like SAM-binding methyltransferase superfamily. RNA M5U methyltransferase family.</text>
</comment>
<dbReference type="PANTHER" id="PTHR11061:SF30">
    <property type="entry name" value="TRNA (URACIL(54)-C(5))-METHYLTRANSFERASE"/>
    <property type="match status" value="1"/>
</dbReference>
<dbReference type="GO" id="GO:0032259">
    <property type="term" value="P:methylation"/>
    <property type="evidence" value="ECO:0007669"/>
    <property type="project" value="UniProtKB-KW"/>
</dbReference>
<name>A0A9R1UI28_LACSA</name>
<dbReference type="EMBL" id="NBSK02000009">
    <property type="protein sequence ID" value="KAJ0187822.1"/>
    <property type="molecule type" value="Genomic_DNA"/>
</dbReference>
<dbReference type="GO" id="GO:0006396">
    <property type="term" value="P:RNA processing"/>
    <property type="evidence" value="ECO:0007669"/>
    <property type="project" value="InterPro"/>
</dbReference>
<keyword evidence="2 4" id="KW-0808">Transferase</keyword>
<comment type="caution">
    <text evidence="4">Lacks conserved residue(s) required for the propagation of feature annotation.</text>
</comment>
<evidence type="ECO:0000256" key="3">
    <source>
        <dbReference type="ARBA" id="ARBA00022691"/>
    </source>
</evidence>
<dbReference type="SUPFAM" id="SSF53335">
    <property type="entry name" value="S-adenosyl-L-methionine-dependent methyltransferases"/>
    <property type="match status" value="1"/>
</dbReference>
<keyword evidence="1 4" id="KW-0489">Methyltransferase</keyword>
<organism evidence="5 6">
    <name type="scientific">Lactuca sativa</name>
    <name type="common">Garden lettuce</name>
    <dbReference type="NCBI Taxonomy" id="4236"/>
    <lineage>
        <taxon>Eukaryota</taxon>
        <taxon>Viridiplantae</taxon>
        <taxon>Streptophyta</taxon>
        <taxon>Embryophyta</taxon>
        <taxon>Tracheophyta</taxon>
        <taxon>Spermatophyta</taxon>
        <taxon>Magnoliopsida</taxon>
        <taxon>eudicotyledons</taxon>
        <taxon>Gunneridae</taxon>
        <taxon>Pentapetalae</taxon>
        <taxon>asterids</taxon>
        <taxon>campanulids</taxon>
        <taxon>Asterales</taxon>
        <taxon>Asteraceae</taxon>
        <taxon>Cichorioideae</taxon>
        <taxon>Cichorieae</taxon>
        <taxon>Lactucinae</taxon>
        <taxon>Lactuca</taxon>
    </lineage>
</organism>
<proteinExistence type="inferred from homology"/>
<dbReference type="GO" id="GO:0008173">
    <property type="term" value="F:RNA methyltransferase activity"/>
    <property type="evidence" value="ECO:0007669"/>
    <property type="project" value="InterPro"/>
</dbReference>
<evidence type="ECO:0000313" key="5">
    <source>
        <dbReference type="EMBL" id="KAJ0187822.1"/>
    </source>
</evidence>
<dbReference type="InterPro" id="IPR010280">
    <property type="entry name" value="U5_MeTrfase_fam"/>
</dbReference>
<feature type="binding site" evidence="4">
    <location>
        <position position="162"/>
    </location>
    <ligand>
        <name>S-adenosyl-L-methionine</name>
        <dbReference type="ChEBI" id="CHEBI:59789"/>
    </ligand>
</feature>
<dbReference type="AlphaFoldDB" id="A0A9R1UI28"/>
<evidence type="ECO:0000256" key="1">
    <source>
        <dbReference type="ARBA" id="ARBA00022603"/>
    </source>
</evidence>
<dbReference type="Proteomes" id="UP000235145">
    <property type="component" value="Unassembled WGS sequence"/>
</dbReference>
<sequence length="268" mass="31119">MNFLRTSHDIDHMLNVDKCFLQSEVANKNYKNFIFVVQDCWRNHEVRLSPYDCHSHDGFMNHLMIKSGSLILIYINYNSITFHKDVDTRLPQLMVNFTTSSYKPELLNPLVDKLSVNIMNNVNTLVGNTYVTKKEYTINGKATIDEMLRGLSFEISANSFYQTNEHLAEILYKLVEDCAGLKVDVSEKVLDLFCRTGTIGLTLAKKYNHLSYYHINKYLLNGCTRSAKLSGLHNDRFIQGDLNKRFFQENLDIICEGLRVRNHRGFKR</sequence>
<reference evidence="5 6" key="1">
    <citation type="journal article" date="2017" name="Nat. Commun.">
        <title>Genome assembly with in vitro proximity ligation data and whole-genome triplication in lettuce.</title>
        <authorList>
            <person name="Reyes-Chin-Wo S."/>
            <person name="Wang Z."/>
            <person name="Yang X."/>
            <person name="Kozik A."/>
            <person name="Arikit S."/>
            <person name="Song C."/>
            <person name="Xia L."/>
            <person name="Froenicke L."/>
            <person name="Lavelle D.O."/>
            <person name="Truco M.J."/>
            <person name="Xia R."/>
            <person name="Zhu S."/>
            <person name="Xu C."/>
            <person name="Xu H."/>
            <person name="Xu X."/>
            <person name="Cox K."/>
            <person name="Korf I."/>
            <person name="Meyers B.C."/>
            <person name="Michelmore R.W."/>
        </authorList>
    </citation>
    <scope>NUCLEOTIDE SEQUENCE [LARGE SCALE GENOMIC DNA]</scope>
    <source>
        <strain evidence="6">cv. Salinas</strain>
        <tissue evidence="5">Seedlings</tissue>
    </source>
</reference>
<dbReference type="Gene3D" id="3.40.50.150">
    <property type="entry name" value="Vaccinia Virus protein VP39"/>
    <property type="match status" value="1"/>
</dbReference>
<keyword evidence="6" id="KW-1185">Reference proteome</keyword>
<dbReference type="Gene3D" id="2.40.50.1070">
    <property type="match status" value="1"/>
</dbReference>
<gene>
    <name evidence="5" type="ORF">LSAT_V11C900491220</name>
</gene>
<dbReference type="PROSITE" id="PS51687">
    <property type="entry name" value="SAM_MT_RNA_M5U"/>
    <property type="match status" value="1"/>
</dbReference>
<keyword evidence="3 4" id="KW-0949">S-adenosyl-L-methionine</keyword>
<evidence type="ECO:0000256" key="4">
    <source>
        <dbReference type="PROSITE-ProRule" id="PRU01024"/>
    </source>
</evidence>